<accession>A0A1G6ZUC0</accession>
<dbReference type="CDD" id="cd00229">
    <property type="entry name" value="SGNH_hydrolase"/>
    <property type="match status" value="1"/>
</dbReference>
<dbReference type="RefSeq" id="WP_170867197.1">
    <property type="nucleotide sequence ID" value="NZ_FMZM01000014.1"/>
</dbReference>
<evidence type="ECO:0000313" key="3">
    <source>
        <dbReference type="Proteomes" id="UP000199034"/>
    </source>
</evidence>
<dbReference type="PANTHER" id="PTHR30383">
    <property type="entry name" value="THIOESTERASE 1/PROTEASE 1/LYSOPHOSPHOLIPASE L1"/>
    <property type="match status" value="1"/>
</dbReference>
<name>A0A1G6ZUC0_9ACTN</name>
<evidence type="ECO:0000259" key="1">
    <source>
        <dbReference type="Pfam" id="PF13472"/>
    </source>
</evidence>
<gene>
    <name evidence="2" type="ORF">SAMN05421872_11453</name>
</gene>
<dbReference type="EMBL" id="FMZM01000014">
    <property type="protein sequence ID" value="SDE06248.1"/>
    <property type="molecule type" value="Genomic_DNA"/>
</dbReference>
<dbReference type="InterPro" id="IPR013830">
    <property type="entry name" value="SGNH_hydro"/>
</dbReference>
<organism evidence="2 3">
    <name type="scientific">Nocardioides lianchengensis</name>
    <dbReference type="NCBI Taxonomy" id="1045774"/>
    <lineage>
        <taxon>Bacteria</taxon>
        <taxon>Bacillati</taxon>
        <taxon>Actinomycetota</taxon>
        <taxon>Actinomycetes</taxon>
        <taxon>Propionibacteriales</taxon>
        <taxon>Nocardioidaceae</taxon>
        <taxon>Nocardioides</taxon>
    </lineage>
</organism>
<reference evidence="2 3" key="1">
    <citation type="submission" date="2016-10" db="EMBL/GenBank/DDBJ databases">
        <authorList>
            <person name="de Groot N.N."/>
        </authorList>
    </citation>
    <scope>NUCLEOTIDE SEQUENCE [LARGE SCALE GENOMIC DNA]</scope>
    <source>
        <strain evidence="2 3">CGMCC 4.6858</strain>
    </source>
</reference>
<protein>
    <submittedName>
        <fullName evidence="2">Lysophospholipase L1</fullName>
    </submittedName>
</protein>
<proteinExistence type="predicted"/>
<sequence>MRARVVVLLLLLVGLAVPVSAEAQPWNERIPVGPELTPTPPVRVLFVGDSITAGRSGDTSYRYWVWRQFQDAGVRARFVGTTTGRRGGDGYALTDHGFQPWHAAKGGTTYADHLPRVRALVRHLRPDVIVLGLGFNDVKVASPARTAARARAYLDRVWAVDPDVRVVLNEVTFAARPGSSRRNVRRTRYDELLREIARSDRRVEVARVVSGPCPAWDPVVHSFDGIHPNALGELVVARHVVDALVRADVLPSYDRAGTPGYATTCAAPAA</sequence>
<keyword evidence="3" id="KW-1185">Reference proteome</keyword>
<dbReference type="Pfam" id="PF13472">
    <property type="entry name" value="Lipase_GDSL_2"/>
    <property type="match status" value="1"/>
</dbReference>
<dbReference type="InterPro" id="IPR051532">
    <property type="entry name" value="Ester_Hydrolysis_Enzymes"/>
</dbReference>
<dbReference type="SUPFAM" id="SSF52266">
    <property type="entry name" value="SGNH hydrolase"/>
    <property type="match status" value="1"/>
</dbReference>
<dbReference type="PANTHER" id="PTHR30383:SF5">
    <property type="entry name" value="SGNH HYDROLASE-TYPE ESTERASE DOMAIN-CONTAINING PROTEIN"/>
    <property type="match status" value="1"/>
</dbReference>
<feature type="domain" description="SGNH hydrolase-type esterase" evidence="1">
    <location>
        <begin position="46"/>
        <end position="232"/>
    </location>
</feature>
<dbReference type="GO" id="GO:0004622">
    <property type="term" value="F:phosphatidylcholine lysophospholipase activity"/>
    <property type="evidence" value="ECO:0007669"/>
    <property type="project" value="TreeGrafter"/>
</dbReference>
<dbReference type="STRING" id="1045774.SAMN05421872_11453"/>
<evidence type="ECO:0000313" key="2">
    <source>
        <dbReference type="EMBL" id="SDE06248.1"/>
    </source>
</evidence>
<dbReference type="Proteomes" id="UP000199034">
    <property type="component" value="Unassembled WGS sequence"/>
</dbReference>
<dbReference type="InterPro" id="IPR036514">
    <property type="entry name" value="SGNH_hydro_sf"/>
</dbReference>
<dbReference type="Gene3D" id="3.40.50.1110">
    <property type="entry name" value="SGNH hydrolase"/>
    <property type="match status" value="1"/>
</dbReference>
<dbReference type="AlphaFoldDB" id="A0A1G6ZUC0"/>